<keyword evidence="2" id="KW-1003">Cell membrane</keyword>
<dbReference type="InterPro" id="IPR000276">
    <property type="entry name" value="GPCR_Rhodpsn"/>
</dbReference>
<feature type="domain" description="G-protein coupled receptors family 1 profile" evidence="9">
    <location>
        <begin position="59"/>
        <end position="160"/>
    </location>
</feature>
<dbReference type="InterPro" id="IPR017452">
    <property type="entry name" value="GPCR_Rhodpsn_7TM"/>
</dbReference>
<evidence type="ECO:0000256" key="5">
    <source>
        <dbReference type="ARBA" id="ARBA00023136"/>
    </source>
</evidence>
<evidence type="ECO:0000256" key="7">
    <source>
        <dbReference type="RuleBase" id="RU000688"/>
    </source>
</evidence>
<evidence type="ECO:0000256" key="2">
    <source>
        <dbReference type="ARBA" id="ARBA00022475"/>
    </source>
</evidence>
<feature type="transmembrane region" description="Helical" evidence="8">
    <location>
        <begin position="47"/>
        <end position="66"/>
    </location>
</feature>
<reference evidence="10 11" key="1">
    <citation type="submission" date="2024-11" db="EMBL/GenBank/DDBJ databases">
        <title>Chromosome-level genome assembly of the freshwater bivalve Anodonta woodiana.</title>
        <authorList>
            <person name="Chen X."/>
        </authorList>
    </citation>
    <scope>NUCLEOTIDE SEQUENCE [LARGE SCALE GENOMIC DNA]</scope>
    <source>
        <strain evidence="10">MN2024</strain>
        <tissue evidence="10">Gills</tissue>
    </source>
</reference>
<feature type="non-terminal residue" evidence="10">
    <location>
        <position position="160"/>
    </location>
</feature>
<evidence type="ECO:0000256" key="3">
    <source>
        <dbReference type="ARBA" id="ARBA00022692"/>
    </source>
</evidence>
<dbReference type="EMBL" id="JBJQND010000009">
    <property type="protein sequence ID" value="KAL3867329.1"/>
    <property type="molecule type" value="Genomic_DNA"/>
</dbReference>
<comment type="similarity">
    <text evidence="7">Belongs to the G-protein coupled receptor 1 family.</text>
</comment>
<comment type="subcellular location">
    <subcellularLocation>
        <location evidence="1">Cell membrane</location>
        <topology evidence="1">Multi-pass membrane protein</topology>
    </subcellularLocation>
</comment>
<dbReference type="GO" id="GO:0004930">
    <property type="term" value="F:G protein-coupled receptor activity"/>
    <property type="evidence" value="ECO:0007669"/>
    <property type="project" value="UniProtKB-KW"/>
</dbReference>
<dbReference type="Pfam" id="PF00001">
    <property type="entry name" value="7tm_1"/>
    <property type="match status" value="1"/>
</dbReference>
<evidence type="ECO:0000259" key="9">
    <source>
        <dbReference type="PROSITE" id="PS50262"/>
    </source>
</evidence>
<gene>
    <name evidence="10" type="ORF">ACJMK2_044540</name>
</gene>
<dbReference type="PANTHER" id="PTHR24241:SF83">
    <property type="entry name" value="G-PROTEIN COUPLED RECEPTOR 150-RELATED"/>
    <property type="match status" value="1"/>
</dbReference>
<accession>A0ABD3W0E9</accession>
<dbReference type="GO" id="GO:0005886">
    <property type="term" value="C:plasma membrane"/>
    <property type="evidence" value="ECO:0007669"/>
    <property type="project" value="UniProtKB-SubCell"/>
</dbReference>
<feature type="transmembrane region" description="Helical" evidence="8">
    <location>
        <begin position="127"/>
        <end position="145"/>
    </location>
</feature>
<evidence type="ECO:0000256" key="1">
    <source>
        <dbReference type="ARBA" id="ARBA00004651"/>
    </source>
</evidence>
<dbReference type="AlphaFoldDB" id="A0ABD3W0E9"/>
<keyword evidence="5 8" id="KW-0472">Membrane</keyword>
<keyword evidence="3 7" id="KW-0812">Transmembrane</keyword>
<comment type="caution">
    <text evidence="10">The sequence shown here is derived from an EMBL/GenBank/DDBJ whole genome shotgun (WGS) entry which is preliminary data.</text>
</comment>
<sequence length="160" mass="18063">MQGRTTIITPQIFTTSLYSNSTNSTAKSSSCPSSVHDIEIHKTFRIVTLYLTIIIGTIGGVLVLLWMIFNRRLKARLNHISRVNSLILNLTFADLGVIFLAVLPQLIWEYVDREWVAGEAMCKIVKFLQSFSMMSSNYVLVVIAIDRHQAIRAPLKEPIP</sequence>
<evidence type="ECO:0000256" key="4">
    <source>
        <dbReference type="ARBA" id="ARBA00022989"/>
    </source>
</evidence>
<keyword evidence="11" id="KW-1185">Reference proteome</keyword>
<dbReference type="Proteomes" id="UP001634394">
    <property type="component" value="Unassembled WGS sequence"/>
</dbReference>
<dbReference type="PROSITE" id="PS00237">
    <property type="entry name" value="G_PROTEIN_RECEP_F1_1"/>
    <property type="match status" value="1"/>
</dbReference>
<evidence type="ECO:0000313" key="11">
    <source>
        <dbReference type="Proteomes" id="UP001634394"/>
    </source>
</evidence>
<keyword evidence="6 7" id="KW-0675">Receptor</keyword>
<keyword evidence="7" id="KW-0297">G-protein coupled receptor</keyword>
<feature type="transmembrane region" description="Helical" evidence="8">
    <location>
        <begin position="86"/>
        <end position="107"/>
    </location>
</feature>
<proteinExistence type="inferred from homology"/>
<evidence type="ECO:0000313" key="10">
    <source>
        <dbReference type="EMBL" id="KAL3867329.1"/>
    </source>
</evidence>
<dbReference type="PRINTS" id="PR00237">
    <property type="entry name" value="GPCRRHODOPSN"/>
</dbReference>
<keyword evidence="4 8" id="KW-1133">Transmembrane helix</keyword>
<evidence type="ECO:0000256" key="8">
    <source>
        <dbReference type="SAM" id="Phobius"/>
    </source>
</evidence>
<evidence type="ECO:0000256" key="6">
    <source>
        <dbReference type="ARBA" id="ARBA00023170"/>
    </source>
</evidence>
<dbReference type="SUPFAM" id="SSF81321">
    <property type="entry name" value="Family A G protein-coupled receptor-like"/>
    <property type="match status" value="1"/>
</dbReference>
<organism evidence="10 11">
    <name type="scientific">Sinanodonta woodiana</name>
    <name type="common">Chinese pond mussel</name>
    <name type="synonym">Anodonta woodiana</name>
    <dbReference type="NCBI Taxonomy" id="1069815"/>
    <lineage>
        <taxon>Eukaryota</taxon>
        <taxon>Metazoa</taxon>
        <taxon>Spiralia</taxon>
        <taxon>Lophotrochozoa</taxon>
        <taxon>Mollusca</taxon>
        <taxon>Bivalvia</taxon>
        <taxon>Autobranchia</taxon>
        <taxon>Heteroconchia</taxon>
        <taxon>Palaeoheterodonta</taxon>
        <taxon>Unionida</taxon>
        <taxon>Unionoidea</taxon>
        <taxon>Unionidae</taxon>
        <taxon>Unioninae</taxon>
        <taxon>Sinanodonta</taxon>
    </lineage>
</organism>
<dbReference type="Gene3D" id="1.20.1070.10">
    <property type="entry name" value="Rhodopsin 7-helix transmembrane proteins"/>
    <property type="match status" value="1"/>
</dbReference>
<name>A0ABD3W0E9_SINWO</name>
<dbReference type="PANTHER" id="PTHR24241">
    <property type="entry name" value="NEUROPEPTIDE RECEPTOR-RELATED G-PROTEIN COUPLED RECEPTOR"/>
    <property type="match status" value="1"/>
</dbReference>
<protein>
    <recommendedName>
        <fullName evidence="9">G-protein coupled receptors family 1 profile domain-containing protein</fullName>
    </recommendedName>
</protein>
<keyword evidence="7" id="KW-0807">Transducer</keyword>
<dbReference type="PROSITE" id="PS50262">
    <property type="entry name" value="G_PROTEIN_RECEP_F1_2"/>
    <property type="match status" value="1"/>
</dbReference>